<organism evidence="1 2">
    <name type="scientific">Campylobacter coli 80352</name>
    <dbReference type="NCBI Taxonomy" id="887288"/>
    <lineage>
        <taxon>Bacteria</taxon>
        <taxon>Pseudomonadati</taxon>
        <taxon>Campylobacterota</taxon>
        <taxon>Epsilonproteobacteria</taxon>
        <taxon>Campylobacterales</taxon>
        <taxon>Campylobacteraceae</taxon>
        <taxon>Campylobacter</taxon>
    </lineage>
</organism>
<sequence length="40" mass="4811">MKKLSQEEIQKAMRECVVSSYTYDLVNPNGYFSRFIRCFK</sequence>
<protein>
    <submittedName>
        <fullName evidence="1">Uncharacterized protein</fullName>
    </submittedName>
</protein>
<dbReference type="Proteomes" id="UP000005511">
    <property type="component" value="Unassembled WGS sequence"/>
</dbReference>
<evidence type="ECO:0000313" key="2">
    <source>
        <dbReference type="Proteomes" id="UP000005511"/>
    </source>
</evidence>
<proteinExistence type="predicted"/>
<reference evidence="1 2" key="1">
    <citation type="submission" date="2010-09" db="EMBL/GenBank/DDBJ databases">
        <authorList>
            <person name="Richards V."/>
            <person name="Lefebure T."/>
            <person name="Suzuki H."/>
            <person name="Pavinski Bitar P."/>
            <person name="Stanhope M."/>
        </authorList>
    </citation>
    <scope>NUCLEOTIDE SEQUENCE [LARGE SCALE GENOMIC DNA]</scope>
    <source>
        <strain evidence="1 2">80352</strain>
    </source>
</reference>
<accession>A0ABP2NNG5</accession>
<name>A0ABP2NNG5_CAMCO</name>
<keyword evidence="2" id="KW-1185">Reference proteome</keyword>
<dbReference type="EMBL" id="AIMT01000227">
    <property type="protein sequence ID" value="EIA58775.1"/>
    <property type="molecule type" value="Genomic_DNA"/>
</dbReference>
<comment type="caution">
    <text evidence="1">The sequence shown here is derived from an EMBL/GenBank/DDBJ whole genome shotgun (WGS) entry which is preliminary data.</text>
</comment>
<gene>
    <name evidence="1" type="ORF">cco14_11088</name>
</gene>
<dbReference type="RefSeq" id="WP_002799138.1">
    <property type="nucleotide sequence ID" value="NZ_AIMT01000227.1"/>
</dbReference>
<evidence type="ECO:0000313" key="1">
    <source>
        <dbReference type="EMBL" id="EIA58775.1"/>
    </source>
</evidence>